<evidence type="ECO:0000313" key="2">
    <source>
        <dbReference type="Proteomes" id="UP000562124"/>
    </source>
</evidence>
<dbReference type="EMBL" id="JABCJJ010000001">
    <property type="protein sequence ID" value="NMR18683.1"/>
    <property type="molecule type" value="Genomic_DNA"/>
</dbReference>
<dbReference type="AlphaFoldDB" id="A0A7Y0LV09"/>
<proteinExistence type="predicted"/>
<sequence>MEISLLYFDGCPNWKVADQRLASIASERPDVVVTRHRVETMEESERLGFHGSPSIVVDGVDVFAEPGAGVGLSCRVYRTPDGLAGAPTMDQLRTALGVKDEAAR</sequence>
<name>A0A7Y0LV09_CELFI</name>
<protein>
    <submittedName>
        <fullName evidence="1">Thioredoxin family protein</fullName>
    </submittedName>
</protein>
<comment type="caution">
    <text evidence="1">The sequence shown here is derived from an EMBL/GenBank/DDBJ whole genome shotgun (WGS) entry which is preliminary data.</text>
</comment>
<evidence type="ECO:0000313" key="1">
    <source>
        <dbReference type="EMBL" id="NMR18683.1"/>
    </source>
</evidence>
<organism evidence="1 2">
    <name type="scientific">Cellulomonas fimi</name>
    <dbReference type="NCBI Taxonomy" id="1708"/>
    <lineage>
        <taxon>Bacteria</taxon>
        <taxon>Bacillati</taxon>
        <taxon>Actinomycetota</taxon>
        <taxon>Actinomycetes</taxon>
        <taxon>Micrococcales</taxon>
        <taxon>Cellulomonadaceae</taxon>
        <taxon>Cellulomonas</taxon>
    </lineage>
</organism>
<accession>A0A7Y0LV09</accession>
<dbReference type="RefSeq" id="WP_169322617.1">
    <property type="nucleotide sequence ID" value="NZ_JABCJJ010000001.1"/>
</dbReference>
<keyword evidence="2" id="KW-1185">Reference proteome</keyword>
<gene>
    <name evidence="1" type="ORF">HIR71_00310</name>
</gene>
<dbReference type="Proteomes" id="UP000562124">
    <property type="component" value="Unassembled WGS sequence"/>
</dbReference>
<reference evidence="1 2" key="1">
    <citation type="submission" date="2020-04" db="EMBL/GenBank/DDBJ databases">
        <title>Sequencing and Assembly of C. fimi.</title>
        <authorList>
            <person name="Ramsey A.R."/>
        </authorList>
    </citation>
    <scope>NUCLEOTIDE SEQUENCE [LARGE SCALE GENOMIC DNA]</scope>
    <source>
        <strain evidence="1 2">SB</strain>
    </source>
</reference>